<feature type="transmembrane region" description="Helical" evidence="1">
    <location>
        <begin position="52"/>
        <end position="69"/>
    </location>
</feature>
<keyword evidence="1" id="KW-1133">Transmembrane helix</keyword>
<gene>
    <name evidence="2" type="ORF">C7Y47_08035</name>
</gene>
<evidence type="ECO:0000313" key="2">
    <source>
        <dbReference type="EMBL" id="TQR35190.1"/>
    </source>
</evidence>
<sequence length="103" mass="12236">MTKGAITFFYPQKAKDTKQKLKEKVYFMKRKIKKFTYEVKEKFYRNSKINRTGNYVSIIVGFLLLIMSWSVQIEWLIWLSTISIFSNVFLLTIQKYSTLSKGA</sequence>
<dbReference type="AlphaFoldDB" id="A0A544UMY4"/>
<dbReference type="EMBL" id="SADV01000005">
    <property type="protein sequence ID" value="TQR35190.1"/>
    <property type="molecule type" value="Genomic_DNA"/>
</dbReference>
<organism evidence="2 3">
    <name type="scientific">Lysinibacillus sphaericus</name>
    <name type="common">Bacillus sphaericus</name>
    <dbReference type="NCBI Taxonomy" id="1421"/>
    <lineage>
        <taxon>Bacteria</taxon>
        <taxon>Bacillati</taxon>
        <taxon>Bacillota</taxon>
        <taxon>Bacilli</taxon>
        <taxon>Bacillales</taxon>
        <taxon>Bacillaceae</taxon>
        <taxon>Lysinibacillus</taxon>
    </lineage>
</organism>
<evidence type="ECO:0000313" key="3">
    <source>
        <dbReference type="Proteomes" id="UP000317944"/>
    </source>
</evidence>
<keyword evidence="1" id="KW-0812">Transmembrane</keyword>
<protein>
    <submittedName>
        <fullName evidence="2">YtxH domain-containing protein</fullName>
    </submittedName>
</protein>
<dbReference type="OrthoDB" id="2735755at2"/>
<proteinExistence type="predicted"/>
<dbReference type="RefSeq" id="WP_142508299.1">
    <property type="nucleotide sequence ID" value="NZ_SADV01000005.1"/>
</dbReference>
<name>A0A544UMY4_LYSSH</name>
<reference evidence="2 3" key="1">
    <citation type="submission" date="2018-03" db="EMBL/GenBank/DDBJ databases">
        <title>Aerobic endospore-forming bacteria genome sequencing and assembly.</title>
        <authorList>
            <person name="Cavalcante D.A."/>
            <person name="Driks A."/>
            <person name="Putonti C."/>
            <person name="De-Souza M.T."/>
        </authorList>
    </citation>
    <scope>NUCLEOTIDE SEQUENCE [LARGE SCALE GENOMIC DNA]</scope>
    <source>
        <strain evidence="2 3">SDF0037</strain>
    </source>
</reference>
<evidence type="ECO:0000256" key="1">
    <source>
        <dbReference type="SAM" id="Phobius"/>
    </source>
</evidence>
<keyword evidence="1" id="KW-0472">Membrane</keyword>
<accession>A0A544UMY4</accession>
<comment type="caution">
    <text evidence="2">The sequence shown here is derived from an EMBL/GenBank/DDBJ whole genome shotgun (WGS) entry which is preliminary data.</text>
</comment>
<feature type="transmembrane region" description="Helical" evidence="1">
    <location>
        <begin position="75"/>
        <end position="93"/>
    </location>
</feature>
<dbReference type="Proteomes" id="UP000317944">
    <property type="component" value="Unassembled WGS sequence"/>
</dbReference>